<name>A0AAI8VFL4_9PEZI</name>
<reference evidence="2" key="1">
    <citation type="submission" date="2023-10" db="EMBL/GenBank/DDBJ databases">
        <authorList>
            <person name="Hackl T."/>
        </authorList>
    </citation>
    <scope>NUCLEOTIDE SEQUENCE</scope>
</reference>
<feature type="compositionally biased region" description="Basic and acidic residues" evidence="1">
    <location>
        <begin position="293"/>
        <end position="307"/>
    </location>
</feature>
<feature type="compositionally biased region" description="Polar residues" evidence="1">
    <location>
        <begin position="703"/>
        <end position="718"/>
    </location>
</feature>
<feature type="compositionally biased region" description="Polar residues" evidence="1">
    <location>
        <begin position="677"/>
        <end position="686"/>
    </location>
</feature>
<feature type="region of interest" description="Disordered" evidence="1">
    <location>
        <begin position="439"/>
        <end position="471"/>
    </location>
</feature>
<protein>
    <submittedName>
        <fullName evidence="2">Uu.00g114040.m01.CDS01</fullName>
    </submittedName>
</protein>
<gene>
    <name evidence="2" type="ORF">KHLLAP_LOCUS4478</name>
</gene>
<dbReference type="AlphaFoldDB" id="A0AAI8VFL4"/>
<feature type="region of interest" description="Disordered" evidence="1">
    <location>
        <begin position="1"/>
        <end position="25"/>
    </location>
</feature>
<dbReference type="Proteomes" id="UP001295740">
    <property type="component" value="Unassembled WGS sequence"/>
</dbReference>
<feature type="compositionally biased region" description="Polar residues" evidence="1">
    <location>
        <begin position="619"/>
        <end position="630"/>
    </location>
</feature>
<keyword evidence="3" id="KW-1185">Reference proteome</keyword>
<organism evidence="2 3">
    <name type="scientific">Anthostomella pinea</name>
    <dbReference type="NCBI Taxonomy" id="933095"/>
    <lineage>
        <taxon>Eukaryota</taxon>
        <taxon>Fungi</taxon>
        <taxon>Dikarya</taxon>
        <taxon>Ascomycota</taxon>
        <taxon>Pezizomycotina</taxon>
        <taxon>Sordariomycetes</taxon>
        <taxon>Xylariomycetidae</taxon>
        <taxon>Xylariales</taxon>
        <taxon>Xylariaceae</taxon>
        <taxon>Anthostomella</taxon>
    </lineage>
</organism>
<feature type="region of interest" description="Disordered" evidence="1">
    <location>
        <begin position="539"/>
        <end position="748"/>
    </location>
</feature>
<dbReference type="EMBL" id="CAUWAG010000006">
    <property type="protein sequence ID" value="CAJ2504010.1"/>
    <property type="molecule type" value="Genomic_DNA"/>
</dbReference>
<proteinExistence type="predicted"/>
<evidence type="ECO:0000313" key="3">
    <source>
        <dbReference type="Proteomes" id="UP001295740"/>
    </source>
</evidence>
<feature type="region of interest" description="Disordered" evidence="1">
    <location>
        <begin position="341"/>
        <end position="412"/>
    </location>
</feature>
<feature type="compositionally biased region" description="Polar residues" evidence="1">
    <location>
        <begin position="439"/>
        <end position="449"/>
    </location>
</feature>
<feature type="compositionally biased region" description="Basic and acidic residues" evidence="1">
    <location>
        <begin position="245"/>
        <end position="259"/>
    </location>
</feature>
<feature type="compositionally biased region" description="Polar residues" evidence="1">
    <location>
        <begin position="648"/>
        <end position="660"/>
    </location>
</feature>
<feature type="region of interest" description="Disordered" evidence="1">
    <location>
        <begin position="203"/>
        <end position="326"/>
    </location>
</feature>
<comment type="caution">
    <text evidence="2">The sequence shown here is derived from an EMBL/GenBank/DDBJ whole genome shotgun (WGS) entry which is preliminary data.</text>
</comment>
<feature type="compositionally biased region" description="Polar residues" evidence="1">
    <location>
        <begin position="309"/>
        <end position="319"/>
    </location>
</feature>
<feature type="compositionally biased region" description="Polar residues" evidence="1">
    <location>
        <begin position="263"/>
        <end position="273"/>
    </location>
</feature>
<evidence type="ECO:0000256" key="1">
    <source>
        <dbReference type="SAM" id="MobiDB-lite"/>
    </source>
</evidence>
<evidence type="ECO:0000313" key="2">
    <source>
        <dbReference type="EMBL" id="CAJ2504010.1"/>
    </source>
</evidence>
<sequence length="775" mass="84907">MHRRNSTRSGAIDRRKSTSSVKSVQLEHILPDTAERDAQAAAAQAFARAKDRSAVDAPLWPPSRNYVSSRATGFIGTPDRRTDDTPLRRQQSVRFVRPAPTQLSRSYTRGEDLTPTRKPNTVRLQVTTRGVEPCPASTATTAGMTCAAKGAAGDYISALITGEEYYTPEDDIASAPSSYRRIRKSKSMFSGSQTTMLPPNHMGYRTSATMNQLPSPSPGYAGPRTDENKPPVGLKAPKSMSFLRSRREQPMPHPDHQGEMPHASSTNEFSGTYNPKGKLLKAQPSTFFRSKRASTDRTFRKSMRDVSNHAMSTTGQPSKEGSLRHKARKVSLNLKHKLKNLFSSTKGENDESMLPPQQIEARKSHVTGSDSLEEDFNDEFRPTPTAEEDTIRTTSEEEQPGSPEFNPWMRSISDLPMRCPSTCESEVDKKMHYAESIYSSTTEDQTNGIDNGLSAPKYSPPRPPSVHGDATIFVDPPVYRSQPVPFKRRMTSTASSVEWKSWLSANVSKLKESPVVPETSRLDYTLPVALFSGHVREKAQMNDEEEDQHPPEVYEPSRPGTVHASTVPDAETLSPVIQEALRDDSQAPGSKKQNEASEPPPPPPKSILRTAPSVASMGSARTVSKPLTENTNKEKVGAMDQKFLAHMSSLNALSGNQSRGGTPGTVKLVKRQPRPKGSNTSLSSPGLANAVERQFGKLEGSIRSKQNNTHAHPNSENVSPHVGGDDDPYGINGAVVLGPDETEDGQGVGSKRMVDFFLSSRRKRMASSDEGEVFL</sequence>
<accession>A0AAI8VFL4</accession>